<evidence type="ECO:0000313" key="6">
    <source>
        <dbReference type="EMBL" id="CAC5356834.1"/>
    </source>
</evidence>
<dbReference type="CDD" id="cd00112">
    <property type="entry name" value="LDLa"/>
    <property type="match status" value="1"/>
</dbReference>
<dbReference type="InterPro" id="IPR000859">
    <property type="entry name" value="CUB_dom"/>
</dbReference>
<dbReference type="CDD" id="cd00041">
    <property type="entry name" value="CUB"/>
    <property type="match status" value="1"/>
</dbReference>
<feature type="disulfide bond" evidence="3">
    <location>
        <begin position="160"/>
        <end position="172"/>
    </location>
</feature>
<evidence type="ECO:0000259" key="5">
    <source>
        <dbReference type="PROSITE" id="PS01180"/>
    </source>
</evidence>
<dbReference type="AlphaFoldDB" id="A0A6J7ZW33"/>
<evidence type="ECO:0000256" key="4">
    <source>
        <dbReference type="SAM" id="Phobius"/>
    </source>
</evidence>
<keyword evidence="1" id="KW-0677">Repeat</keyword>
<sequence>MWKNLDLLKYSKNFVLLATVWLQCFVLLVKACGQYIELGSQSTRSISISNTYAPYSNCIWVVEASSGYRVELNISSFVGQELSGSCVDYITVRDGSDSSDEVLGKTCTTLSNSLVTSTARWMWIQFKSDGEITTSGLTATLSTVYAGSVISNYSSPLESCKSFQYKCDNHICLTRAYLCDGFEDCGCSDCDESACTGLPFSRTELLGMSIGIGSFISIGIFVFSCLYERYRKIRAIRQGNLELDPLAGDSKKSKIAWHK</sequence>
<dbReference type="Pfam" id="PF00431">
    <property type="entry name" value="CUB"/>
    <property type="match status" value="1"/>
</dbReference>
<keyword evidence="7" id="KW-1185">Reference proteome</keyword>
<keyword evidence="4" id="KW-0812">Transmembrane</keyword>
<dbReference type="PROSITE" id="PS01180">
    <property type="entry name" value="CUB"/>
    <property type="match status" value="1"/>
</dbReference>
<dbReference type="PANTHER" id="PTHR24251">
    <property type="entry name" value="OVOCHYMASE-RELATED"/>
    <property type="match status" value="1"/>
</dbReference>
<gene>
    <name evidence="6" type="ORF">MCOR_800</name>
</gene>
<evidence type="ECO:0000313" key="7">
    <source>
        <dbReference type="Proteomes" id="UP000507470"/>
    </source>
</evidence>
<dbReference type="Gene3D" id="2.60.120.290">
    <property type="entry name" value="Spermadhesin, CUB domain"/>
    <property type="match status" value="1"/>
</dbReference>
<dbReference type="PROSITE" id="PS50068">
    <property type="entry name" value="LDLRA_2"/>
    <property type="match status" value="1"/>
</dbReference>
<keyword evidence="4" id="KW-1133">Transmembrane helix</keyword>
<keyword evidence="4" id="KW-0472">Membrane</keyword>
<dbReference type="SUPFAM" id="SSF49854">
    <property type="entry name" value="Spermadhesin, CUB domain"/>
    <property type="match status" value="1"/>
</dbReference>
<feature type="transmembrane region" description="Helical" evidence="4">
    <location>
        <begin position="205"/>
        <end position="227"/>
    </location>
</feature>
<dbReference type="InterPro" id="IPR002172">
    <property type="entry name" value="LDrepeatLR_classA_rpt"/>
</dbReference>
<proteinExistence type="predicted"/>
<name>A0A6J7ZW33_MYTCO</name>
<dbReference type="SMART" id="SM00042">
    <property type="entry name" value="CUB"/>
    <property type="match status" value="1"/>
</dbReference>
<protein>
    <submittedName>
        <fullName evidence="6">CUBN</fullName>
    </submittedName>
</protein>
<dbReference type="OrthoDB" id="6140291at2759"/>
<organism evidence="6 7">
    <name type="scientific">Mytilus coruscus</name>
    <name type="common">Sea mussel</name>
    <dbReference type="NCBI Taxonomy" id="42192"/>
    <lineage>
        <taxon>Eukaryota</taxon>
        <taxon>Metazoa</taxon>
        <taxon>Spiralia</taxon>
        <taxon>Lophotrochozoa</taxon>
        <taxon>Mollusca</taxon>
        <taxon>Bivalvia</taxon>
        <taxon>Autobranchia</taxon>
        <taxon>Pteriomorphia</taxon>
        <taxon>Mytilida</taxon>
        <taxon>Mytiloidea</taxon>
        <taxon>Mytilidae</taxon>
        <taxon>Mytilinae</taxon>
        <taxon>Mytilus</taxon>
    </lineage>
</organism>
<dbReference type="EMBL" id="CACVKT020000192">
    <property type="protein sequence ID" value="CAC5356834.1"/>
    <property type="molecule type" value="Genomic_DNA"/>
</dbReference>
<accession>A0A6J7ZW33</accession>
<reference evidence="6 7" key="1">
    <citation type="submission" date="2020-06" db="EMBL/GenBank/DDBJ databases">
        <authorList>
            <person name="Li R."/>
            <person name="Bekaert M."/>
        </authorList>
    </citation>
    <scope>NUCLEOTIDE SEQUENCE [LARGE SCALE GENOMIC DNA]</scope>
    <source>
        <strain evidence="7">wild</strain>
    </source>
</reference>
<feature type="disulfide bond" evidence="3">
    <location>
        <begin position="167"/>
        <end position="185"/>
    </location>
</feature>
<dbReference type="InterPro" id="IPR035914">
    <property type="entry name" value="Sperma_CUB_dom_sf"/>
</dbReference>
<dbReference type="Proteomes" id="UP000507470">
    <property type="component" value="Unassembled WGS sequence"/>
</dbReference>
<keyword evidence="2 3" id="KW-1015">Disulfide bond</keyword>
<evidence type="ECO:0000256" key="1">
    <source>
        <dbReference type="ARBA" id="ARBA00022737"/>
    </source>
</evidence>
<evidence type="ECO:0000256" key="2">
    <source>
        <dbReference type="ARBA" id="ARBA00023157"/>
    </source>
</evidence>
<evidence type="ECO:0000256" key="3">
    <source>
        <dbReference type="PROSITE-ProRule" id="PRU00124"/>
    </source>
</evidence>
<comment type="caution">
    <text evidence="3">Lacks conserved residue(s) required for the propagation of feature annotation.</text>
</comment>
<feature type="domain" description="CUB" evidence="5">
    <location>
        <begin position="32"/>
        <end position="144"/>
    </location>
</feature>